<proteinExistence type="predicted"/>
<protein>
    <submittedName>
        <fullName evidence="2">Uncharacterized protein</fullName>
    </submittedName>
</protein>
<evidence type="ECO:0000256" key="1">
    <source>
        <dbReference type="SAM" id="MobiDB-lite"/>
    </source>
</evidence>
<keyword evidence="3" id="KW-1185">Reference proteome</keyword>
<reference evidence="2 3" key="1">
    <citation type="submission" date="2019-06" db="EMBL/GenBank/DDBJ databases">
        <title>Rhodococcus spaelei sp. nov., isolated from a cave.</title>
        <authorList>
            <person name="Lee S.D."/>
        </authorList>
    </citation>
    <scope>NUCLEOTIDE SEQUENCE [LARGE SCALE GENOMIC DNA]</scope>
    <source>
        <strain evidence="2 3">C9-5</strain>
    </source>
</reference>
<evidence type="ECO:0000313" key="2">
    <source>
        <dbReference type="EMBL" id="TQF68297.1"/>
    </source>
</evidence>
<feature type="compositionally biased region" description="Low complexity" evidence="1">
    <location>
        <begin position="70"/>
        <end position="82"/>
    </location>
</feature>
<organism evidence="2 3">
    <name type="scientific">Rhodococcus spelaei</name>
    <dbReference type="NCBI Taxonomy" id="2546320"/>
    <lineage>
        <taxon>Bacteria</taxon>
        <taxon>Bacillati</taxon>
        <taxon>Actinomycetota</taxon>
        <taxon>Actinomycetes</taxon>
        <taxon>Mycobacteriales</taxon>
        <taxon>Nocardiaceae</taxon>
        <taxon>Rhodococcus</taxon>
    </lineage>
</organism>
<dbReference type="AlphaFoldDB" id="A0A541B7J1"/>
<comment type="caution">
    <text evidence="2">The sequence shown here is derived from an EMBL/GenBank/DDBJ whole genome shotgun (WGS) entry which is preliminary data.</text>
</comment>
<feature type="compositionally biased region" description="Low complexity" evidence="1">
    <location>
        <begin position="49"/>
        <end position="62"/>
    </location>
</feature>
<accession>A0A541B7J1</accession>
<sequence length="95" mass="9994">MWRRRALVSSTAHKARVATSATTLIATCGEGSQPRSVNPNRPTERDKANAASAPADSNAATARSHHGPPSNTSTATANDTAACSRNDGPMTWTYR</sequence>
<dbReference type="EMBL" id="VIGH01000006">
    <property type="protein sequence ID" value="TQF68297.1"/>
    <property type="molecule type" value="Genomic_DNA"/>
</dbReference>
<dbReference type="Proteomes" id="UP000316256">
    <property type="component" value="Unassembled WGS sequence"/>
</dbReference>
<name>A0A541B7J1_9NOCA</name>
<evidence type="ECO:0000313" key="3">
    <source>
        <dbReference type="Proteomes" id="UP000316256"/>
    </source>
</evidence>
<gene>
    <name evidence="2" type="ORF">FK531_14415</name>
</gene>
<feature type="region of interest" description="Disordered" evidence="1">
    <location>
        <begin position="25"/>
        <end position="95"/>
    </location>
</feature>